<keyword evidence="1" id="KW-0812">Transmembrane</keyword>
<dbReference type="AlphaFoldDB" id="A0A5C6M1L9"/>
<feature type="non-terminal residue" evidence="2">
    <location>
        <position position="78"/>
    </location>
</feature>
<dbReference type="EMBL" id="SRHE01000942">
    <property type="protein sequence ID" value="TWW07922.1"/>
    <property type="molecule type" value="Genomic_DNA"/>
</dbReference>
<evidence type="ECO:0000256" key="1">
    <source>
        <dbReference type="SAM" id="Phobius"/>
    </source>
</evidence>
<keyword evidence="1" id="KW-1133">Transmembrane helix</keyword>
<comment type="caution">
    <text evidence="2">The sequence shown here is derived from an EMBL/GenBank/DDBJ whole genome shotgun (WGS) entry which is preliminary data.</text>
</comment>
<organism evidence="2 3">
    <name type="scientific">Planctomyces bekefii</name>
    <dbReference type="NCBI Taxonomy" id="1653850"/>
    <lineage>
        <taxon>Bacteria</taxon>
        <taxon>Pseudomonadati</taxon>
        <taxon>Planctomycetota</taxon>
        <taxon>Planctomycetia</taxon>
        <taxon>Planctomycetales</taxon>
        <taxon>Planctomycetaceae</taxon>
        <taxon>Planctomyces</taxon>
    </lineage>
</organism>
<keyword evidence="3" id="KW-1185">Reference proteome</keyword>
<reference evidence="2 3" key="1">
    <citation type="submission" date="2019-08" db="EMBL/GenBank/DDBJ databases">
        <title>100 year-old enigma solved: identification of Planctomyces bekefii, the type genus and species of the phylum Planctomycetes.</title>
        <authorList>
            <person name="Svetlana D.N."/>
            <person name="Overmann J."/>
        </authorList>
    </citation>
    <scope>NUCLEOTIDE SEQUENCE [LARGE SCALE GENOMIC DNA]</scope>
    <source>
        <strain evidence="2">Phe10_nw2017</strain>
    </source>
</reference>
<accession>A0A5C6M1L9</accession>
<evidence type="ECO:0000313" key="3">
    <source>
        <dbReference type="Proteomes" id="UP000321083"/>
    </source>
</evidence>
<sequence length="78" mass="8850">MQGIFRGRFRFNYLVAKTLSCYAGTFFLCYHLPQFINYVIDPPPIPEVGAVAFLPPFGLLVLGGLWGKRVFLFHLALL</sequence>
<proteinExistence type="predicted"/>
<name>A0A5C6M1L9_9PLAN</name>
<keyword evidence="1" id="KW-0472">Membrane</keyword>
<evidence type="ECO:0000313" key="2">
    <source>
        <dbReference type="EMBL" id="TWW07922.1"/>
    </source>
</evidence>
<protein>
    <submittedName>
        <fullName evidence="2">Uncharacterized protein</fullName>
    </submittedName>
</protein>
<gene>
    <name evidence="2" type="ORF">E3A20_29500</name>
</gene>
<reference evidence="2 3" key="2">
    <citation type="submission" date="2019-08" db="EMBL/GenBank/DDBJ databases">
        <authorList>
            <person name="Henke P."/>
        </authorList>
    </citation>
    <scope>NUCLEOTIDE SEQUENCE [LARGE SCALE GENOMIC DNA]</scope>
    <source>
        <strain evidence="2">Phe10_nw2017</strain>
    </source>
</reference>
<dbReference type="Proteomes" id="UP000321083">
    <property type="component" value="Unassembled WGS sequence"/>
</dbReference>
<feature type="transmembrane region" description="Helical" evidence="1">
    <location>
        <begin position="12"/>
        <end position="36"/>
    </location>
</feature>
<feature type="transmembrane region" description="Helical" evidence="1">
    <location>
        <begin position="48"/>
        <end position="67"/>
    </location>
</feature>